<dbReference type="AlphaFoldDB" id="V4HWL7"/>
<accession>V4HWL7</accession>
<dbReference type="Proteomes" id="UP000017820">
    <property type="component" value="Unassembled WGS sequence"/>
</dbReference>
<comment type="caution">
    <text evidence="2">The sequence shown here is derived from an EMBL/GenBank/DDBJ whole genome shotgun (WGS) entry which is preliminary data.</text>
</comment>
<name>V4HWL7_PSEL2</name>
<proteinExistence type="predicted"/>
<reference evidence="2 3" key="1">
    <citation type="submission" date="2013-07" db="EMBL/GenBank/DDBJ databases">
        <title>Draft genome sequence of Pseudoalteromonas luteoviolacea 2ta16.</title>
        <authorList>
            <person name="Allen E.E."/>
            <person name="Azam F."/>
            <person name="Podell S."/>
        </authorList>
    </citation>
    <scope>NUCLEOTIDE SEQUENCE [LARGE SCALE GENOMIC DNA]</scope>
    <source>
        <strain evidence="2 3">2ta16</strain>
    </source>
</reference>
<evidence type="ECO:0008006" key="4">
    <source>
        <dbReference type="Google" id="ProtNLM"/>
    </source>
</evidence>
<feature type="region of interest" description="Disordered" evidence="1">
    <location>
        <begin position="13"/>
        <end position="51"/>
    </location>
</feature>
<organism evidence="2 3">
    <name type="scientific">Pseudoalteromonas luteoviolacea (strain 2ta16)</name>
    <dbReference type="NCBI Taxonomy" id="1353533"/>
    <lineage>
        <taxon>Bacteria</taxon>
        <taxon>Pseudomonadati</taxon>
        <taxon>Pseudomonadota</taxon>
        <taxon>Gammaproteobacteria</taxon>
        <taxon>Alteromonadales</taxon>
        <taxon>Pseudoalteromonadaceae</taxon>
        <taxon>Pseudoalteromonas</taxon>
    </lineage>
</organism>
<dbReference type="EMBL" id="AUSV01000006">
    <property type="protein sequence ID" value="ESP95235.1"/>
    <property type="molecule type" value="Genomic_DNA"/>
</dbReference>
<protein>
    <recommendedName>
        <fullName evidence="4">Cell division protein FtsY</fullName>
    </recommendedName>
</protein>
<evidence type="ECO:0000256" key="1">
    <source>
        <dbReference type="SAM" id="MobiDB-lite"/>
    </source>
</evidence>
<gene>
    <name evidence="2" type="ORF">PL2TA16_04491</name>
</gene>
<evidence type="ECO:0000313" key="2">
    <source>
        <dbReference type="EMBL" id="ESP95235.1"/>
    </source>
</evidence>
<sequence>MGKKNKFLSWLGFGKSDKEQAEREEAERLVKEQAEREETERLAKEQAEREE</sequence>
<feature type="compositionally biased region" description="Basic and acidic residues" evidence="1">
    <location>
        <begin position="15"/>
        <end position="51"/>
    </location>
</feature>
<evidence type="ECO:0000313" key="3">
    <source>
        <dbReference type="Proteomes" id="UP000017820"/>
    </source>
</evidence>
<feature type="non-terminal residue" evidence="2">
    <location>
        <position position="51"/>
    </location>
</feature>